<proteinExistence type="predicted"/>
<comment type="caution">
    <text evidence="1">The sequence shown here is derived from an EMBL/GenBank/DDBJ whole genome shotgun (WGS) entry which is preliminary data.</text>
</comment>
<accession>A0A2P4X3B7</accession>
<dbReference type="OrthoDB" id="167344at2759"/>
<name>A0A2P4X3B7_9STRA</name>
<dbReference type="Proteomes" id="UP000237271">
    <property type="component" value="Unassembled WGS sequence"/>
</dbReference>
<evidence type="ECO:0000313" key="1">
    <source>
        <dbReference type="EMBL" id="POM60044.1"/>
    </source>
</evidence>
<reference evidence="1 2" key="1">
    <citation type="journal article" date="2017" name="Genome Biol. Evol.">
        <title>Phytophthora megakarya and P. palmivora, closely related causal agents of cacao black pod rot, underwent increases in genome sizes and gene numbers by different mechanisms.</title>
        <authorList>
            <person name="Ali S.S."/>
            <person name="Shao J."/>
            <person name="Lary D.J."/>
            <person name="Kronmiller B."/>
            <person name="Shen D."/>
            <person name="Strem M.D."/>
            <person name="Amoako-Attah I."/>
            <person name="Akrofi A.Y."/>
            <person name="Begoude B.A."/>
            <person name="Ten Hoopen G.M."/>
            <person name="Coulibaly K."/>
            <person name="Kebe B.I."/>
            <person name="Melnick R.L."/>
            <person name="Guiltinan M.J."/>
            <person name="Tyler B.M."/>
            <person name="Meinhardt L.W."/>
            <person name="Bailey B.A."/>
        </authorList>
    </citation>
    <scope>NUCLEOTIDE SEQUENCE [LARGE SCALE GENOMIC DNA]</scope>
    <source>
        <strain evidence="2">sbr112.9</strain>
    </source>
</reference>
<gene>
    <name evidence="1" type="ORF">PHPALM_31144</name>
</gene>
<evidence type="ECO:0000313" key="2">
    <source>
        <dbReference type="Proteomes" id="UP000237271"/>
    </source>
</evidence>
<sequence>MELGKCGSDHCGTILNGRRLVTLSFLKGAQMGLSAIGGVKVMVNHLQEHYCIDKLEQKASCFCARCLLRLHVKRGNIIPRP</sequence>
<protein>
    <submittedName>
        <fullName evidence="1">Uncharacterized protein</fullName>
    </submittedName>
</protein>
<dbReference type="EMBL" id="NCKW01016951">
    <property type="protein sequence ID" value="POM60044.1"/>
    <property type="molecule type" value="Genomic_DNA"/>
</dbReference>
<organism evidence="1 2">
    <name type="scientific">Phytophthora palmivora</name>
    <dbReference type="NCBI Taxonomy" id="4796"/>
    <lineage>
        <taxon>Eukaryota</taxon>
        <taxon>Sar</taxon>
        <taxon>Stramenopiles</taxon>
        <taxon>Oomycota</taxon>
        <taxon>Peronosporomycetes</taxon>
        <taxon>Peronosporales</taxon>
        <taxon>Peronosporaceae</taxon>
        <taxon>Phytophthora</taxon>
    </lineage>
</organism>
<keyword evidence="2" id="KW-1185">Reference proteome</keyword>
<dbReference type="AlphaFoldDB" id="A0A2P4X3B7"/>